<evidence type="ECO:0000259" key="1">
    <source>
        <dbReference type="Pfam" id="PF03435"/>
    </source>
</evidence>
<reference evidence="2" key="1">
    <citation type="submission" date="2018-06" db="EMBL/GenBank/DDBJ databases">
        <authorList>
            <person name="Zhirakovskaya E."/>
        </authorList>
    </citation>
    <scope>NUCLEOTIDE SEQUENCE</scope>
</reference>
<organism evidence="2">
    <name type="scientific">hydrothermal vent metagenome</name>
    <dbReference type="NCBI Taxonomy" id="652676"/>
    <lineage>
        <taxon>unclassified sequences</taxon>
        <taxon>metagenomes</taxon>
        <taxon>ecological metagenomes</taxon>
    </lineage>
</organism>
<sequence>MMAGPVLILGGYGNFGARIAEQLCKADIPVIIAGRNPDKAEKLSQQLGALATASSFDANKDLAARLSGLKPDVVINTCGPFQFADYAVAETCIDHKIHYIDLADGRKFVAGFDSLDKRAKKAGVAAITGASSVPGLSSAVIEHFRDEFALIDQLKYGISPGQKTERGLATTQSILSYVGKPMQSFPGQTETAYGWQDIYRQKFPGIGKRWMANCEIPDLDILPTKYGIRKIQFSAGLELGVLHLGLWLLSWAIRAGAPVNLAGQAKTLLTASNFFNWFGSDTGAMHMVLSGKDHQGAEIIRGWCIIARKGSGPYIPTIPAVLLAKSIVSQNPPAAGAYPCVGLISLGQYLHALKDYPVETFNAG</sequence>
<dbReference type="Gene3D" id="3.40.50.720">
    <property type="entry name" value="NAD(P)-binding Rossmann-like Domain"/>
    <property type="match status" value="1"/>
</dbReference>
<protein>
    <submittedName>
        <fullName evidence="2">Saccharopine dehydrogenase</fullName>
    </submittedName>
</protein>
<feature type="domain" description="Saccharopine dehydrogenase NADP binding" evidence="1">
    <location>
        <begin position="6"/>
        <end position="127"/>
    </location>
</feature>
<name>A0A3B0RG23_9ZZZZ</name>
<dbReference type="PANTHER" id="PTHR43796">
    <property type="entry name" value="CARBOXYNORSPERMIDINE SYNTHASE"/>
    <property type="match status" value="1"/>
</dbReference>
<gene>
    <name evidence="2" type="ORF">MNBD_ALPHA08-214</name>
</gene>
<evidence type="ECO:0000313" key="2">
    <source>
        <dbReference type="EMBL" id="VAV87048.1"/>
    </source>
</evidence>
<dbReference type="Pfam" id="PF03435">
    <property type="entry name" value="Sacchrp_dh_NADP"/>
    <property type="match status" value="1"/>
</dbReference>
<dbReference type="EMBL" id="UOEC01000021">
    <property type="protein sequence ID" value="VAV87048.1"/>
    <property type="molecule type" value="Genomic_DNA"/>
</dbReference>
<dbReference type="PANTHER" id="PTHR43796:SF2">
    <property type="entry name" value="CARBOXYNORSPERMIDINE SYNTHASE"/>
    <property type="match status" value="1"/>
</dbReference>
<dbReference type="AlphaFoldDB" id="A0A3B0RG23"/>
<proteinExistence type="predicted"/>
<dbReference type="InterPro" id="IPR005097">
    <property type="entry name" value="Sacchrp_dh_NADP-bd"/>
</dbReference>
<accession>A0A3B0RG23</accession>
<dbReference type="SUPFAM" id="SSF51735">
    <property type="entry name" value="NAD(P)-binding Rossmann-fold domains"/>
    <property type="match status" value="1"/>
</dbReference>
<dbReference type="InterPro" id="IPR036291">
    <property type="entry name" value="NAD(P)-bd_dom_sf"/>
</dbReference>